<feature type="non-terminal residue" evidence="2">
    <location>
        <position position="80"/>
    </location>
</feature>
<reference evidence="2" key="1">
    <citation type="submission" date="2022-03" db="EMBL/GenBank/DDBJ databases">
        <authorList>
            <person name="Martin H S."/>
        </authorList>
    </citation>
    <scope>NUCLEOTIDE SEQUENCE</scope>
</reference>
<gene>
    <name evidence="2" type="ORF">IPOD504_LOCUS995</name>
</gene>
<feature type="region of interest" description="Disordered" evidence="1">
    <location>
        <begin position="40"/>
        <end position="80"/>
    </location>
</feature>
<protein>
    <submittedName>
        <fullName evidence="2">Uncharacterized protein</fullName>
    </submittedName>
</protein>
<dbReference type="EMBL" id="OW152822">
    <property type="protein sequence ID" value="CAH2037045.1"/>
    <property type="molecule type" value="Genomic_DNA"/>
</dbReference>
<sequence>MARRGGPPRESRAGPPVRFARDPIPRAICPGSAPVYLYVPGTPNQPRNRKTRQWSTDVRDWRTCPGQHPFGTTVATGVTS</sequence>
<name>A0ABN8HS39_9NEOP</name>
<evidence type="ECO:0000256" key="1">
    <source>
        <dbReference type="SAM" id="MobiDB-lite"/>
    </source>
</evidence>
<dbReference type="Proteomes" id="UP000837857">
    <property type="component" value="Chromosome 10"/>
</dbReference>
<accession>A0ABN8HS39</accession>
<keyword evidence="3" id="KW-1185">Reference proteome</keyword>
<evidence type="ECO:0000313" key="2">
    <source>
        <dbReference type="EMBL" id="CAH2037045.1"/>
    </source>
</evidence>
<organism evidence="2 3">
    <name type="scientific">Iphiclides podalirius</name>
    <name type="common">scarce swallowtail</name>
    <dbReference type="NCBI Taxonomy" id="110791"/>
    <lineage>
        <taxon>Eukaryota</taxon>
        <taxon>Metazoa</taxon>
        <taxon>Ecdysozoa</taxon>
        <taxon>Arthropoda</taxon>
        <taxon>Hexapoda</taxon>
        <taxon>Insecta</taxon>
        <taxon>Pterygota</taxon>
        <taxon>Neoptera</taxon>
        <taxon>Endopterygota</taxon>
        <taxon>Lepidoptera</taxon>
        <taxon>Glossata</taxon>
        <taxon>Ditrysia</taxon>
        <taxon>Papilionoidea</taxon>
        <taxon>Papilionidae</taxon>
        <taxon>Papilioninae</taxon>
        <taxon>Iphiclides</taxon>
    </lineage>
</organism>
<proteinExistence type="predicted"/>
<evidence type="ECO:0000313" key="3">
    <source>
        <dbReference type="Proteomes" id="UP000837857"/>
    </source>
</evidence>
<feature type="region of interest" description="Disordered" evidence="1">
    <location>
        <begin position="1"/>
        <end position="23"/>
    </location>
</feature>